<gene>
    <name evidence="3" type="ORF">K1X15_18180</name>
</gene>
<dbReference type="Pfam" id="PF00106">
    <property type="entry name" value="adh_short"/>
    <property type="match status" value="1"/>
</dbReference>
<evidence type="ECO:0000256" key="1">
    <source>
        <dbReference type="ARBA" id="ARBA00023002"/>
    </source>
</evidence>
<dbReference type="InterPro" id="IPR036291">
    <property type="entry name" value="NAD(P)-bd_dom_sf"/>
</dbReference>
<dbReference type="CDD" id="cd05327">
    <property type="entry name" value="retinol-DH_like_SDR_c_like"/>
    <property type="match status" value="1"/>
</dbReference>
<dbReference type="NCBIfam" id="NF004513">
    <property type="entry name" value="PRK05854.1"/>
    <property type="match status" value="1"/>
</dbReference>
<dbReference type="NCBIfam" id="NF004846">
    <property type="entry name" value="PRK06197.1"/>
    <property type="match status" value="1"/>
</dbReference>
<dbReference type="Gene3D" id="3.40.50.720">
    <property type="entry name" value="NAD(P)-binding Rossmann-like Domain"/>
    <property type="match status" value="1"/>
</dbReference>
<dbReference type="EMBL" id="CP080590">
    <property type="protein sequence ID" value="QYO76497.1"/>
    <property type="molecule type" value="Genomic_DNA"/>
</dbReference>
<dbReference type="Proteomes" id="UP000825799">
    <property type="component" value="Chromosome"/>
</dbReference>
<keyword evidence="1" id="KW-0560">Oxidoreductase</keyword>
<reference evidence="3 4" key="1">
    <citation type="submission" date="2021-08" db="EMBL/GenBank/DDBJ databases">
        <title>Devosia salina sp. nov., isolated from the South China Sea sediment.</title>
        <authorList>
            <person name="Zhou Z."/>
        </authorList>
    </citation>
    <scope>NUCLEOTIDE SEQUENCE [LARGE SCALE GENOMIC DNA]</scope>
    <source>
        <strain evidence="3 4">SCS-3</strain>
    </source>
</reference>
<protein>
    <submittedName>
        <fullName evidence="3">SDR family oxidoreductase</fullName>
    </submittedName>
</protein>
<organism evidence="3 4">
    <name type="scientific">Devosia salina</name>
    <dbReference type="NCBI Taxonomy" id="2860336"/>
    <lineage>
        <taxon>Bacteria</taxon>
        <taxon>Pseudomonadati</taxon>
        <taxon>Pseudomonadota</taxon>
        <taxon>Alphaproteobacteria</taxon>
        <taxon>Hyphomicrobiales</taxon>
        <taxon>Devosiaceae</taxon>
        <taxon>Devosia</taxon>
    </lineage>
</organism>
<dbReference type="RefSeq" id="WP_220304986.1">
    <property type="nucleotide sequence ID" value="NZ_CP080590.1"/>
</dbReference>
<name>A0ABX8WCU7_9HYPH</name>
<evidence type="ECO:0000313" key="3">
    <source>
        <dbReference type="EMBL" id="QYO76497.1"/>
    </source>
</evidence>
<keyword evidence="4" id="KW-1185">Reference proteome</keyword>
<dbReference type="PANTHER" id="PTHR43157">
    <property type="entry name" value="PHOSPHATIDYLINOSITOL-GLYCAN BIOSYNTHESIS CLASS F PROTEIN-RELATED"/>
    <property type="match status" value="1"/>
</dbReference>
<sequence length="309" mass="32601">MAYSEHDIPSLSGKTAVVTGATGGLGYETARMLAEHGARVILAGRNAGKGAKALHDIRVTAPQADVTFEKVDLGSLASVAALNDRLNSAGNPIDILVNNAGVMTPPNRQTTSDGFELQFGTNYLSHFALTARLMPLLTAAPAARVVSLSSLAARQGQIDFDNLQSETYRPVAAYSQSKLACLIFGFELQRRSTANGWGITSTAAHPGIARTDLIVNGMGERSPLAFVRKYMSFLFAPVPQAALASVFAATEPNAIPGGYYGPTGMQEIRGRVGVARTPDAALDTILARRLWDISEELSGVSFPRAAVPA</sequence>
<evidence type="ECO:0000313" key="4">
    <source>
        <dbReference type="Proteomes" id="UP000825799"/>
    </source>
</evidence>
<dbReference type="SUPFAM" id="SSF51735">
    <property type="entry name" value="NAD(P)-binding Rossmann-fold domains"/>
    <property type="match status" value="1"/>
</dbReference>
<dbReference type="SMART" id="SM00822">
    <property type="entry name" value="PKS_KR"/>
    <property type="match status" value="1"/>
</dbReference>
<dbReference type="PANTHER" id="PTHR43157:SF31">
    <property type="entry name" value="PHOSPHATIDYLINOSITOL-GLYCAN BIOSYNTHESIS CLASS F PROTEIN"/>
    <property type="match status" value="1"/>
</dbReference>
<proteinExistence type="predicted"/>
<dbReference type="PRINTS" id="PR00081">
    <property type="entry name" value="GDHRDH"/>
</dbReference>
<dbReference type="InterPro" id="IPR002347">
    <property type="entry name" value="SDR_fam"/>
</dbReference>
<evidence type="ECO:0000259" key="2">
    <source>
        <dbReference type="SMART" id="SM00822"/>
    </source>
</evidence>
<dbReference type="InterPro" id="IPR057326">
    <property type="entry name" value="KR_dom"/>
</dbReference>
<accession>A0ABX8WCU7</accession>
<feature type="domain" description="Ketoreductase" evidence="2">
    <location>
        <begin position="14"/>
        <end position="155"/>
    </location>
</feature>